<evidence type="ECO:0000256" key="1">
    <source>
        <dbReference type="ARBA" id="ARBA00004953"/>
    </source>
</evidence>
<dbReference type="InterPro" id="IPR000878">
    <property type="entry name" value="4pyrrol_Mease"/>
</dbReference>
<evidence type="ECO:0000256" key="5">
    <source>
        <dbReference type="ARBA" id="ARBA00022691"/>
    </source>
</evidence>
<dbReference type="NCBIfam" id="TIGR01466">
    <property type="entry name" value="cobJ_cbiH"/>
    <property type="match status" value="1"/>
</dbReference>
<dbReference type="Gene3D" id="3.30.950.10">
    <property type="entry name" value="Methyltransferase, Cobalt-precorrin-4 Transmethylase, Domain 2"/>
    <property type="match status" value="1"/>
</dbReference>
<dbReference type="AlphaFoldDB" id="A0A1L3GNK1"/>
<keyword evidence="5" id="KW-0949">S-adenosyl-L-methionine</keyword>
<dbReference type="InterPro" id="IPR014776">
    <property type="entry name" value="4pyrrole_Mease_sub2"/>
</dbReference>
<dbReference type="PANTHER" id="PTHR47036:SF1">
    <property type="entry name" value="COBALT-FACTOR III C(17)-METHYLTRANSFERASE-RELATED"/>
    <property type="match status" value="1"/>
</dbReference>
<keyword evidence="2" id="KW-0169">Cobalamin biosynthesis</keyword>
<dbReference type="GO" id="GO:0032259">
    <property type="term" value="P:methylation"/>
    <property type="evidence" value="ECO:0007669"/>
    <property type="project" value="UniProtKB-KW"/>
</dbReference>
<evidence type="ECO:0000256" key="4">
    <source>
        <dbReference type="ARBA" id="ARBA00022679"/>
    </source>
</evidence>
<keyword evidence="4 7" id="KW-0808">Transferase</keyword>
<accession>A0A1L3GNK1</accession>
<dbReference type="GO" id="GO:0009236">
    <property type="term" value="P:cobalamin biosynthetic process"/>
    <property type="evidence" value="ECO:0007669"/>
    <property type="project" value="UniProtKB-UniPathway"/>
</dbReference>
<dbReference type="InterPro" id="IPR014777">
    <property type="entry name" value="4pyrrole_Mease_sub1"/>
</dbReference>
<keyword evidence="3 7" id="KW-0489">Methyltransferase</keyword>
<reference evidence="7 8" key="1">
    <citation type="journal article" date="2017" name="Genome Announc.">
        <title>Complete Genome Sequences of Two Acetylene-Fermenting Pelobacter acetylenicus Strains.</title>
        <authorList>
            <person name="Sutton J.M."/>
            <person name="Baesman S.M."/>
            <person name="Fierst J.L."/>
            <person name="Poret-Peterson A.T."/>
            <person name="Oremland R.S."/>
            <person name="Dunlap D.S."/>
            <person name="Akob D.M."/>
        </authorList>
    </citation>
    <scope>NUCLEOTIDE SEQUENCE [LARGE SCALE GENOMIC DNA]</scope>
    <source>
        <strain evidence="7 8">SFB93</strain>
    </source>
</reference>
<dbReference type="InterPro" id="IPR006363">
    <property type="entry name" value="Cbl_synth_CobJ/CibH_dom"/>
</dbReference>
<gene>
    <name evidence="7" type="ORF">A7E78_06210</name>
</gene>
<dbReference type="UniPathway" id="UPA00148"/>
<name>A0A1L3GNK1_9BACT</name>
<dbReference type="Proteomes" id="UP000182517">
    <property type="component" value="Chromosome"/>
</dbReference>
<keyword evidence="8" id="KW-1185">Reference proteome</keyword>
<sequence>MVGIGPGNRLDRTRRAEQAIADCQVVAGYHLYLEHIADLTAGKDRIASGMMQETERCRAALQRATEGAVVALVSSGDPGVYGMAGLALEMAAAEGFDVAIEIVPGISAANTAAARLGAPLMLDYACISLSDLLVPWESICTRLEALAAADLVVALYNPRSKKRIRQLEEAVAIMRQHRDDSTPVGIVTAIGETDEQITLTTLDRLPGAEVGMRSTVIIGNSTSLCLNGRLITPRGYRL</sequence>
<dbReference type="GO" id="GO:0008168">
    <property type="term" value="F:methyltransferase activity"/>
    <property type="evidence" value="ECO:0007669"/>
    <property type="project" value="UniProtKB-KW"/>
</dbReference>
<proteinExistence type="predicted"/>
<evidence type="ECO:0000313" key="8">
    <source>
        <dbReference type="Proteomes" id="UP000182517"/>
    </source>
</evidence>
<feature type="domain" description="Tetrapyrrole methylase" evidence="6">
    <location>
        <begin position="1"/>
        <end position="205"/>
    </location>
</feature>
<dbReference type="OrthoDB" id="9772960at2"/>
<dbReference type="Pfam" id="PF00590">
    <property type="entry name" value="TP_methylase"/>
    <property type="match status" value="1"/>
</dbReference>
<dbReference type="STRING" id="1842532.A7E78_06210"/>
<protein>
    <submittedName>
        <fullName evidence="7">Precorrin-3B C(17)-methyltransferase</fullName>
    </submittedName>
</protein>
<comment type="pathway">
    <text evidence="1">Cofactor biosynthesis; adenosylcobalamin biosynthesis.</text>
</comment>
<dbReference type="EMBL" id="CP015519">
    <property type="protein sequence ID" value="APG27470.1"/>
    <property type="molecule type" value="Genomic_DNA"/>
</dbReference>
<organism evidence="7 8">
    <name type="scientific">Syntrophotalea acetylenivorans</name>
    <dbReference type="NCBI Taxonomy" id="1842532"/>
    <lineage>
        <taxon>Bacteria</taxon>
        <taxon>Pseudomonadati</taxon>
        <taxon>Thermodesulfobacteriota</taxon>
        <taxon>Desulfuromonadia</taxon>
        <taxon>Desulfuromonadales</taxon>
        <taxon>Syntrophotaleaceae</taxon>
        <taxon>Syntrophotalea</taxon>
    </lineage>
</organism>
<dbReference type="Gene3D" id="3.40.1010.10">
    <property type="entry name" value="Cobalt-precorrin-4 Transmethylase, Domain 1"/>
    <property type="match status" value="1"/>
</dbReference>
<dbReference type="InterPro" id="IPR035996">
    <property type="entry name" value="4pyrrol_Methylase_sf"/>
</dbReference>
<dbReference type="RefSeq" id="WP_072283436.1">
    <property type="nucleotide sequence ID" value="NZ_CP015519.1"/>
</dbReference>
<dbReference type="PANTHER" id="PTHR47036">
    <property type="entry name" value="COBALT-FACTOR III C(17)-METHYLTRANSFERASE-RELATED"/>
    <property type="match status" value="1"/>
</dbReference>
<dbReference type="KEGG" id="pef:A7E78_06210"/>
<evidence type="ECO:0000256" key="2">
    <source>
        <dbReference type="ARBA" id="ARBA00022573"/>
    </source>
</evidence>
<evidence type="ECO:0000259" key="6">
    <source>
        <dbReference type="Pfam" id="PF00590"/>
    </source>
</evidence>
<dbReference type="SUPFAM" id="SSF53790">
    <property type="entry name" value="Tetrapyrrole methylase"/>
    <property type="match status" value="1"/>
</dbReference>
<evidence type="ECO:0000256" key="3">
    <source>
        <dbReference type="ARBA" id="ARBA00022603"/>
    </source>
</evidence>
<dbReference type="CDD" id="cd11646">
    <property type="entry name" value="Precorrin_3B_C17_MT"/>
    <property type="match status" value="1"/>
</dbReference>
<dbReference type="InterPro" id="IPR051810">
    <property type="entry name" value="Precorrin_MeTrfase"/>
</dbReference>
<evidence type="ECO:0000313" key="7">
    <source>
        <dbReference type="EMBL" id="APG27470.1"/>
    </source>
</evidence>